<keyword evidence="1" id="KW-0812">Transmembrane</keyword>
<feature type="transmembrane region" description="Helical" evidence="1">
    <location>
        <begin position="78"/>
        <end position="96"/>
    </location>
</feature>
<protein>
    <recommendedName>
        <fullName evidence="4">Invasion gene expression up-regulator SirB</fullName>
    </recommendedName>
</protein>
<keyword evidence="1" id="KW-0472">Membrane</keyword>
<name>A0A828PJT0_ACTPL</name>
<evidence type="ECO:0000313" key="3">
    <source>
        <dbReference type="Proteomes" id="UP000005341"/>
    </source>
</evidence>
<sequence>MIMEFFPQLVLGHVGFAYISLILLLTRGVLASKMVDWRQYKVLRIAPHIVDTLLLVSGIALLAILLSNSIYALNEMQWLIPKIAFLVLYIVFSVKAFKKSQLFSLKNFILAVVSFMLTMLVATLR</sequence>
<evidence type="ECO:0000313" key="2">
    <source>
        <dbReference type="EMBL" id="EFM92225.1"/>
    </source>
</evidence>
<dbReference type="PIRSF" id="PIRSF005610">
    <property type="entry name" value="SirB"/>
    <property type="match status" value="1"/>
</dbReference>
<organism evidence="2 3">
    <name type="scientific">Actinobacillus pleuropneumoniae serovar 6 str. Femo</name>
    <dbReference type="NCBI Taxonomy" id="754256"/>
    <lineage>
        <taxon>Bacteria</taxon>
        <taxon>Pseudomonadati</taxon>
        <taxon>Pseudomonadota</taxon>
        <taxon>Gammaproteobacteria</taxon>
        <taxon>Pasteurellales</taxon>
        <taxon>Pasteurellaceae</taxon>
        <taxon>Actinobacillus</taxon>
    </lineage>
</organism>
<dbReference type="AlphaFoldDB" id="A0A828PJT0"/>
<gene>
    <name evidence="2" type="ORF">appser6_8050</name>
</gene>
<dbReference type="Proteomes" id="UP000005341">
    <property type="component" value="Unassembled WGS sequence"/>
</dbReference>
<proteinExistence type="predicted"/>
<feature type="transmembrane region" description="Helical" evidence="1">
    <location>
        <begin position="6"/>
        <end position="25"/>
    </location>
</feature>
<accession>A0A828PJT0</accession>
<dbReference type="PANTHER" id="PTHR39594">
    <property type="entry name" value="PROTEIN YCHQ"/>
    <property type="match status" value="1"/>
</dbReference>
<evidence type="ECO:0000256" key="1">
    <source>
        <dbReference type="SAM" id="Phobius"/>
    </source>
</evidence>
<keyword evidence="1" id="KW-1133">Transmembrane helix</keyword>
<dbReference type="PANTHER" id="PTHR39594:SF1">
    <property type="entry name" value="PROTEIN YCHQ"/>
    <property type="match status" value="1"/>
</dbReference>
<dbReference type="InterPro" id="IPR007360">
    <property type="entry name" value="SirB"/>
</dbReference>
<reference evidence="2 3" key="1">
    <citation type="journal article" date="2010" name="J. Bacteriol.">
        <title>Comparative genomic characterization of Actinobacillus pleuropneumoniae.</title>
        <authorList>
            <person name="Xu Z."/>
            <person name="Chen X."/>
            <person name="Li L."/>
            <person name="Li T."/>
            <person name="Wang S."/>
            <person name="Chen H."/>
            <person name="Zhou R."/>
        </authorList>
    </citation>
    <scope>NUCLEOTIDE SEQUENCE [LARGE SCALE GENOMIC DNA]</scope>
    <source>
        <strain evidence="2 3">Femo</strain>
    </source>
</reference>
<feature type="transmembrane region" description="Helical" evidence="1">
    <location>
        <begin position="45"/>
        <end position="66"/>
    </location>
</feature>
<dbReference type="Pfam" id="PF04247">
    <property type="entry name" value="SirB"/>
    <property type="match status" value="1"/>
</dbReference>
<evidence type="ECO:0008006" key="4">
    <source>
        <dbReference type="Google" id="ProtNLM"/>
    </source>
</evidence>
<dbReference type="EMBL" id="ADOG01000011">
    <property type="protein sequence ID" value="EFM92225.1"/>
    <property type="molecule type" value="Genomic_DNA"/>
</dbReference>
<dbReference type="GO" id="GO:0005886">
    <property type="term" value="C:plasma membrane"/>
    <property type="evidence" value="ECO:0007669"/>
    <property type="project" value="TreeGrafter"/>
</dbReference>
<comment type="caution">
    <text evidence="2">The sequence shown here is derived from an EMBL/GenBank/DDBJ whole genome shotgun (WGS) entry which is preliminary data.</text>
</comment>
<feature type="transmembrane region" description="Helical" evidence="1">
    <location>
        <begin position="108"/>
        <end position="124"/>
    </location>
</feature>